<dbReference type="PANTHER" id="PTHR11926:SF1264">
    <property type="entry name" value="GLYCOSYLTRANSFERASE-RELATED"/>
    <property type="match status" value="1"/>
</dbReference>
<sequence>MVTLPMQGHINPMLKFAKHSSRSNLRFTLATTDQARDLVSSAAATTTGNNPCSPVDLAYFSDGLPKDDPRAEPTLLESLRNVGGNNLSKIIGEKRFSCIISSPFTPWVPAVAAAHNIPCAILWIQACGAYSVYYRYYMKTNVFPDNLEDMNQTVKLPSLPLLEVRDLPSFILPCEGSHFYKLMAEFADCLKYVKWVLVNSFYELESEIIESMSSLKPIIPIGPLVSPSLLGANQDQTLDGENLDMWKADDHCMKWLDKQARSSVVYISFGSLLKSSVNQVETIATALRNRGVSFLWVIRPKENAQNVGVLQEMVQEGQGVVIEWGPQERILSHVAISCFVTHCGWNSTIETVAAGVPVVAYPSWTDQQIDARLLVDVFGIGVRMRNDAVEGELKVTEVERCIEAVTKGTAAAGMRKRVTELKQAARLAMAPGGSSAQNLDSIESQETHVLLVALPYQGHLKPMLKFAKLLSRPNLHFTLATTEQARDLLSTAAEDEQPSPVDLAFFPDGLPKDDPRDADSLIVSLKNVGAKNLSKIVESKRFSCMVTVPFAPWVPGVAAAYNIPCALLWIEACGAFSVYYRYYMKTNTFPDNLEDLTQTVELPGLPLLEVGDLPSFLLPSAGSHLNNLMVDFIECLKNVKWVLVNTFYQLESEIIDSMSELKPVMPIGPLVSPYLLGADEDKTLDNGDCMEWLDKQARSSVVYISFGSLLKSSENQVESIATALRNRGVSFLWVLRPKENAQNVAVWQEMVQEGQGVVIEWGPQERILSHVAISCFVTHCGWNSTIETVATGVPVVAYPSWIDQPLDARLLVDVFGMGVRMRDDAVDGELKVAEVERCIEAVTEGPAAEDMRRRATELKNAARSALEPGGSSARNVDLFIAHITTT</sequence>
<evidence type="ECO:0008006" key="6">
    <source>
        <dbReference type="Google" id="ProtNLM"/>
    </source>
</evidence>
<dbReference type="SUPFAM" id="SSF53756">
    <property type="entry name" value="UDP-Glycosyltransferase/glycogen phosphorylase"/>
    <property type="match status" value="2"/>
</dbReference>
<keyword evidence="2" id="KW-0328">Glycosyltransferase</keyword>
<dbReference type="Gene3D" id="3.40.50.2000">
    <property type="entry name" value="Glycogen Phosphorylase B"/>
    <property type="match status" value="4"/>
</dbReference>
<evidence type="ECO:0000256" key="1">
    <source>
        <dbReference type="ARBA" id="ARBA00009995"/>
    </source>
</evidence>
<evidence type="ECO:0000313" key="4">
    <source>
        <dbReference type="EMBL" id="KAH0865778.1"/>
    </source>
</evidence>
<dbReference type="InterPro" id="IPR035595">
    <property type="entry name" value="UDP_glycos_trans_CS"/>
</dbReference>
<dbReference type="Proteomes" id="UP000824890">
    <property type="component" value="Unassembled WGS sequence"/>
</dbReference>
<keyword evidence="5" id="KW-1185">Reference proteome</keyword>
<dbReference type="Pfam" id="PF00201">
    <property type="entry name" value="UDPGT"/>
    <property type="match status" value="2"/>
</dbReference>
<dbReference type="InterPro" id="IPR002213">
    <property type="entry name" value="UDP_glucos_trans"/>
</dbReference>
<protein>
    <recommendedName>
        <fullName evidence="6">UDP-glycosyltransferases domain-containing protein</fullName>
    </recommendedName>
</protein>
<dbReference type="PANTHER" id="PTHR11926">
    <property type="entry name" value="GLUCOSYL/GLUCURONOSYL TRANSFERASES"/>
    <property type="match status" value="1"/>
</dbReference>
<dbReference type="EMBL" id="JAGKQM010000018">
    <property type="protein sequence ID" value="KAH0865778.1"/>
    <property type="molecule type" value="Genomic_DNA"/>
</dbReference>
<comment type="caution">
    <text evidence="4">The sequence shown here is derived from an EMBL/GenBank/DDBJ whole genome shotgun (WGS) entry which is preliminary data.</text>
</comment>
<keyword evidence="3" id="KW-0808">Transferase</keyword>
<evidence type="ECO:0000256" key="2">
    <source>
        <dbReference type="ARBA" id="ARBA00022676"/>
    </source>
</evidence>
<comment type="similarity">
    <text evidence="1">Belongs to the UDP-glycosyltransferase family.</text>
</comment>
<dbReference type="CDD" id="cd03784">
    <property type="entry name" value="GT1_Gtf-like"/>
    <property type="match status" value="2"/>
</dbReference>
<proteinExistence type="inferred from homology"/>
<name>A0ABQ7YC62_BRANA</name>
<accession>A0ABQ7YC62</accession>
<reference evidence="4 5" key="1">
    <citation type="submission" date="2021-05" db="EMBL/GenBank/DDBJ databases">
        <title>Genome Assembly of Synthetic Allotetraploid Brassica napus Reveals Homoeologous Exchanges between Subgenomes.</title>
        <authorList>
            <person name="Davis J.T."/>
        </authorList>
    </citation>
    <scope>NUCLEOTIDE SEQUENCE [LARGE SCALE GENOMIC DNA]</scope>
    <source>
        <strain evidence="5">cv. Da-Ae</strain>
        <tissue evidence="4">Seedling</tissue>
    </source>
</reference>
<evidence type="ECO:0000313" key="5">
    <source>
        <dbReference type="Proteomes" id="UP000824890"/>
    </source>
</evidence>
<evidence type="ECO:0000256" key="3">
    <source>
        <dbReference type="ARBA" id="ARBA00022679"/>
    </source>
</evidence>
<gene>
    <name evidence="4" type="ORF">HID58_082989</name>
</gene>
<dbReference type="PROSITE" id="PS00375">
    <property type="entry name" value="UDPGT"/>
    <property type="match status" value="2"/>
</dbReference>
<organism evidence="4 5">
    <name type="scientific">Brassica napus</name>
    <name type="common">Rape</name>
    <dbReference type="NCBI Taxonomy" id="3708"/>
    <lineage>
        <taxon>Eukaryota</taxon>
        <taxon>Viridiplantae</taxon>
        <taxon>Streptophyta</taxon>
        <taxon>Embryophyta</taxon>
        <taxon>Tracheophyta</taxon>
        <taxon>Spermatophyta</taxon>
        <taxon>Magnoliopsida</taxon>
        <taxon>eudicotyledons</taxon>
        <taxon>Gunneridae</taxon>
        <taxon>Pentapetalae</taxon>
        <taxon>rosids</taxon>
        <taxon>malvids</taxon>
        <taxon>Brassicales</taxon>
        <taxon>Brassicaceae</taxon>
        <taxon>Brassiceae</taxon>
        <taxon>Brassica</taxon>
    </lineage>
</organism>